<dbReference type="AlphaFoldDB" id="A0A3B0Z2Q9"/>
<gene>
    <name evidence="1" type="ORF">MNBD_GAMMA13-1956</name>
</gene>
<protein>
    <recommendedName>
        <fullName evidence="2">Roadblock/LAMTOR2 domain-containing protein</fullName>
    </recommendedName>
</protein>
<reference evidence="1" key="1">
    <citation type="submission" date="2018-06" db="EMBL/GenBank/DDBJ databases">
        <authorList>
            <person name="Zhirakovskaya E."/>
        </authorList>
    </citation>
    <scope>NUCLEOTIDE SEQUENCE</scope>
</reference>
<evidence type="ECO:0000313" key="1">
    <source>
        <dbReference type="EMBL" id="VAW83250.1"/>
    </source>
</evidence>
<proteinExistence type="predicted"/>
<organism evidence="1">
    <name type="scientific">hydrothermal vent metagenome</name>
    <dbReference type="NCBI Taxonomy" id="652676"/>
    <lineage>
        <taxon>unclassified sequences</taxon>
        <taxon>metagenomes</taxon>
        <taxon>ecological metagenomes</taxon>
    </lineage>
</organism>
<evidence type="ECO:0008006" key="2">
    <source>
        <dbReference type="Google" id="ProtNLM"/>
    </source>
</evidence>
<name>A0A3B0Z2Q9_9ZZZZ</name>
<dbReference type="SUPFAM" id="SSF103196">
    <property type="entry name" value="Roadblock/LC7 domain"/>
    <property type="match status" value="1"/>
</dbReference>
<accession>A0A3B0Z2Q9</accession>
<dbReference type="EMBL" id="UOFK01000358">
    <property type="protein sequence ID" value="VAW83250.1"/>
    <property type="molecule type" value="Genomic_DNA"/>
</dbReference>
<sequence length="214" mass="23236">MTQYELKTGLYISPTPTGAYYAVSSPETDPSRHLLHSVLQQQASPMLTMDGLIEWNQPNEGEALDLLYHMQSLGWVDGLAEPVNAPIGVLEDVLPSLLLPLSSNGKALLADDQGFYISSHGFAHETSEELSALSADIGSLYGRHSGLLKGNLGLGTSAWSLVDAGGNSQVGFWPMFIGAQRFVLVLGGMPRLNQPELLQLIWALSIRYGKRETR</sequence>